<feature type="region of interest" description="Disordered" evidence="1">
    <location>
        <begin position="103"/>
        <end position="159"/>
    </location>
</feature>
<sequence length="159" mass="16813">PAEAAGKKSAEEHPAGIEERYAKQSAASGHSHPWPVNPAPIAAQPPPFLALEVIPAPRGEEAAALLRLKSRIAEAIAVLPCLESPIAEVTIVLPCLNLPQNDHRGEITQGSNRPPLPAHRSVGKRLSSPAPIASASRAQAQEKAVTLPWEKAPVRSQQL</sequence>
<protein>
    <submittedName>
        <fullName evidence="2">Uncharacterized protein</fullName>
    </submittedName>
</protein>
<comment type="caution">
    <text evidence="2">The sequence shown here is derived from an EMBL/GenBank/DDBJ whole genome shotgun (WGS) entry which is preliminary data.</text>
</comment>
<organism evidence="2 3">
    <name type="scientific">Ensete ventricosum</name>
    <name type="common">Abyssinian banana</name>
    <name type="synonym">Musa ensete</name>
    <dbReference type="NCBI Taxonomy" id="4639"/>
    <lineage>
        <taxon>Eukaryota</taxon>
        <taxon>Viridiplantae</taxon>
        <taxon>Streptophyta</taxon>
        <taxon>Embryophyta</taxon>
        <taxon>Tracheophyta</taxon>
        <taxon>Spermatophyta</taxon>
        <taxon>Magnoliopsida</taxon>
        <taxon>Liliopsida</taxon>
        <taxon>Zingiberales</taxon>
        <taxon>Musaceae</taxon>
        <taxon>Ensete</taxon>
    </lineage>
</organism>
<evidence type="ECO:0000313" key="3">
    <source>
        <dbReference type="Proteomes" id="UP000287651"/>
    </source>
</evidence>
<feature type="region of interest" description="Disordered" evidence="1">
    <location>
        <begin position="1"/>
        <end position="40"/>
    </location>
</feature>
<dbReference type="EMBL" id="AMZH03011390">
    <property type="protein sequence ID" value="RRT52959.1"/>
    <property type="molecule type" value="Genomic_DNA"/>
</dbReference>
<proteinExistence type="predicted"/>
<dbReference type="AlphaFoldDB" id="A0A426YML0"/>
<accession>A0A426YML0</accession>
<name>A0A426YML0_ENSVE</name>
<feature type="compositionally biased region" description="Basic and acidic residues" evidence="1">
    <location>
        <begin position="1"/>
        <end position="22"/>
    </location>
</feature>
<gene>
    <name evidence="2" type="ORF">B296_00044487</name>
</gene>
<evidence type="ECO:0000313" key="2">
    <source>
        <dbReference type="EMBL" id="RRT52959.1"/>
    </source>
</evidence>
<evidence type="ECO:0000256" key="1">
    <source>
        <dbReference type="SAM" id="MobiDB-lite"/>
    </source>
</evidence>
<feature type="compositionally biased region" description="Low complexity" evidence="1">
    <location>
        <begin position="127"/>
        <end position="141"/>
    </location>
</feature>
<reference evidence="2 3" key="1">
    <citation type="journal article" date="2014" name="Agronomy (Basel)">
        <title>A Draft Genome Sequence for Ensete ventricosum, the Drought-Tolerant Tree Against Hunger.</title>
        <authorList>
            <person name="Harrison J."/>
            <person name="Moore K.A."/>
            <person name="Paszkiewicz K."/>
            <person name="Jones T."/>
            <person name="Grant M."/>
            <person name="Ambacheew D."/>
            <person name="Muzemil S."/>
            <person name="Studholme D.J."/>
        </authorList>
    </citation>
    <scope>NUCLEOTIDE SEQUENCE [LARGE SCALE GENOMIC DNA]</scope>
</reference>
<dbReference type="Proteomes" id="UP000287651">
    <property type="component" value="Unassembled WGS sequence"/>
</dbReference>
<feature type="non-terminal residue" evidence="2">
    <location>
        <position position="1"/>
    </location>
</feature>